<evidence type="ECO:0000313" key="7">
    <source>
        <dbReference type="Proteomes" id="UP000230605"/>
    </source>
</evidence>
<evidence type="ECO:0000313" key="6">
    <source>
        <dbReference type="EMBL" id="WPB06214.1"/>
    </source>
</evidence>
<feature type="domain" description="SH3" evidence="4">
    <location>
        <begin position="535"/>
        <end position="594"/>
    </location>
</feature>
<protein>
    <submittedName>
        <fullName evidence="5">Class E vacuolar protein-sorting machinery protein HSE1</fullName>
    </submittedName>
</protein>
<name>A0A2G5HH70_CERBT</name>
<dbReference type="Pfam" id="PF06985">
    <property type="entry name" value="HET"/>
    <property type="match status" value="1"/>
</dbReference>
<feature type="region of interest" description="Disordered" evidence="3">
    <location>
        <begin position="317"/>
        <end position="378"/>
    </location>
</feature>
<dbReference type="InterPro" id="IPR036028">
    <property type="entry name" value="SH3-like_dom_sf"/>
</dbReference>
<dbReference type="EMBL" id="LKMD01000106">
    <property type="protein sequence ID" value="PIA91904.1"/>
    <property type="molecule type" value="Genomic_DNA"/>
</dbReference>
<dbReference type="SUPFAM" id="SSF50044">
    <property type="entry name" value="SH3-domain"/>
    <property type="match status" value="1"/>
</dbReference>
<evidence type="ECO:0000313" key="5">
    <source>
        <dbReference type="EMBL" id="PIA91904.1"/>
    </source>
</evidence>
<reference evidence="6 8" key="2">
    <citation type="submission" date="2023-09" db="EMBL/GenBank/DDBJ databases">
        <title>Complete-Gapless Cercospora beticola genome.</title>
        <authorList>
            <person name="Wyatt N.A."/>
            <person name="Spanner R.E."/>
            <person name="Bolton M.D."/>
        </authorList>
    </citation>
    <scope>NUCLEOTIDE SEQUENCE [LARGE SCALE GENOMIC DNA]</scope>
    <source>
        <strain evidence="6">Cb09-40</strain>
    </source>
</reference>
<dbReference type="PANTHER" id="PTHR10622">
    <property type="entry name" value="HET DOMAIN-CONTAINING PROTEIN"/>
    <property type="match status" value="1"/>
</dbReference>
<evidence type="ECO:0000256" key="2">
    <source>
        <dbReference type="PROSITE-ProRule" id="PRU00192"/>
    </source>
</evidence>
<dbReference type="AlphaFoldDB" id="A0A2G5HH70"/>
<keyword evidence="1 2" id="KW-0728">SH3 domain</keyword>
<dbReference type="EMBL" id="CP134190">
    <property type="protein sequence ID" value="WPB06214.1"/>
    <property type="molecule type" value="Genomic_DNA"/>
</dbReference>
<keyword evidence="8" id="KW-1185">Reference proteome</keyword>
<organism evidence="5 7">
    <name type="scientific">Cercospora beticola</name>
    <name type="common">Sugarbeet leaf spot fungus</name>
    <dbReference type="NCBI Taxonomy" id="122368"/>
    <lineage>
        <taxon>Eukaryota</taxon>
        <taxon>Fungi</taxon>
        <taxon>Dikarya</taxon>
        <taxon>Ascomycota</taxon>
        <taxon>Pezizomycotina</taxon>
        <taxon>Dothideomycetes</taxon>
        <taxon>Dothideomycetidae</taxon>
        <taxon>Mycosphaerellales</taxon>
        <taxon>Mycosphaerellaceae</taxon>
        <taxon>Cercospora</taxon>
    </lineage>
</organism>
<dbReference type="Proteomes" id="UP000230605">
    <property type="component" value="Chromosome 7"/>
</dbReference>
<dbReference type="Proteomes" id="UP001302367">
    <property type="component" value="Chromosome 7"/>
</dbReference>
<evidence type="ECO:0000259" key="4">
    <source>
        <dbReference type="PROSITE" id="PS50002"/>
    </source>
</evidence>
<accession>A0A2G5HH70</accession>
<gene>
    <name evidence="5" type="ORF">CB0940_09469</name>
    <name evidence="6" type="ORF">RHO25_010871</name>
</gene>
<dbReference type="Pfam" id="PF14604">
    <property type="entry name" value="SH3_9"/>
    <property type="match status" value="1"/>
</dbReference>
<evidence type="ECO:0000256" key="3">
    <source>
        <dbReference type="SAM" id="MobiDB-lite"/>
    </source>
</evidence>
<evidence type="ECO:0000256" key="1">
    <source>
        <dbReference type="ARBA" id="ARBA00022443"/>
    </source>
</evidence>
<dbReference type="PANTHER" id="PTHR10622:SF10">
    <property type="entry name" value="HET DOMAIN-CONTAINING PROTEIN"/>
    <property type="match status" value="1"/>
</dbReference>
<dbReference type="InterPro" id="IPR010730">
    <property type="entry name" value="HET"/>
</dbReference>
<evidence type="ECO:0000313" key="8">
    <source>
        <dbReference type="Proteomes" id="UP001302367"/>
    </source>
</evidence>
<dbReference type="SMART" id="SM00326">
    <property type="entry name" value="SH3"/>
    <property type="match status" value="1"/>
</dbReference>
<reference evidence="5 7" key="1">
    <citation type="submission" date="2015-10" db="EMBL/GenBank/DDBJ databases">
        <title>The cercosporin biosynthetic gene cluster was horizontally transferred to several fungal lineages and shown to be expanded in Cercospora beticola based on microsynteny with recipient genomes.</title>
        <authorList>
            <person name="De Jonge R."/>
            <person name="Ebert M.K."/>
            <person name="Suttle J.C."/>
            <person name="Jurick Ii W.M."/>
            <person name="Secor G.A."/>
            <person name="Thomma B.P."/>
            <person name="Van De Peer Y."/>
            <person name="Bolton M.D."/>
        </authorList>
    </citation>
    <scope>NUCLEOTIDE SEQUENCE [LARGE SCALE GENOMIC DNA]</scope>
    <source>
        <strain evidence="5 7">09-40</strain>
    </source>
</reference>
<sequence>MRLLNISTREFQTFGDDDRPPYAIASHRWEDKETTYHDMLQNGGASSKGYTKIMGFCRLVHRMNVQIGPARALNDLGLRRQCDWLWIDTACINKQDGAELSESINSMFSWYGSSSICYAYLADVKPSHKLWSSKLDLMRSQWFKRGWTLQELLAPRTVVFVANDWTVIGHKCAYSDKVCNSICQGFGDRLNKSIAHITGIPQNIINSSMAHELRAVPVEDKLAWAKKRVTTRTEDQAYCLLGLLDVFISPIYGEGENAWARLVQALEYKQSLQTPGPAAKASKSTMWFRLRGAKKEAKQEGRYASATTMTAVVSSYTSAPSSQRPVHSDSAVIRPPVSMPITSRPGQSMGVTSARFDSRPSAPQIGRSLPSTNSASGRLPSAPHYIGYTQSANAIYDERGALSAPADADMYLTPAGLDSAIYHEDGAISAPAESMTAYVAGLRSGIAPHAHQTHLSPGATTLVNTNTGTTDQYWGIIEEEPALVSFNSQLKHRYGSGWSFHDTATGYNSQWFHELEDTSLSMGTKHTFEALGTAVTVRNVLALFDFIPDEPDELAFTAGDTICVIESVFQDWWRGSLDGRTGIFPLNYVQKLDPRVDDSGSVITSESADADKAVRTYGPANISTLMEGRRPDVNDWLKHDGLSPGLMGNFQWQRLSTTYVDVEAELAIGHEIGARPGTPKYEMPRAAATSLKQRPVSAQLGRKLVNDSVLGKRFKQVVVEQPVSPLSASEAEDQNQQFINAIAASSLVSEHHKPTPQGLPSTLPATSTAIFQPIPQRQKLPADIALNKLNPEDNDGDSIQADDFWAECWQPPVLARVTTLEQTKQETNVVTWSDEAQPQSAVVMKQVTTNTTVSPPIEIPDTIHIPRIVLKALLEQQARPIAGASSETELLANTAVEYIRELLLSQNGAQNSLQAKPSGVVESVEIKTAKYEATSVTQMVSATAANMSKGDRIVEVNTTELPDQVVAG</sequence>
<dbReference type="Gene3D" id="2.30.30.40">
    <property type="entry name" value="SH3 Domains"/>
    <property type="match status" value="1"/>
</dbReference>
<dbReference type="PROSITE" id="PS50002">
    <property type="entry name" value="SH3"/>
    <property type="match status" value="1"/>
</dbReference>
<proteinExistence type="predicted"/>
<dbReference type="InterPro" id="IPR001452">
    <property type="entry name" value="SH3_domain"/>
</dbReference>
<feature type="compositionally biased region" description="Polar residues" evidence="3">
    <location>
        <begin position="340"/>
        <end position="351"/>
    </location>
</feature>
<dbReference type="OrthoDB" id="6250593at2759"/>
<dbReference type="PRINTS" id="PR00452">
    <property type="entry name" value="SH3DOMAIN"/>
</dbReference>